<sequence>MKDYRAKGGVEVTDEMIDQWDKDADNGVYHGTPGELIVNKPLGRPPLYEEPMVPVTFRMPGSEAEALRKAADKRGVSFADLMREACHRELGWQTA</sequence>
<dbReference type="GO" id="GO:0006355">
    <property type="term" value="P:regulation of DNA-templated transcription"/>
    <property type="evidence" value="ECO:0007669"/>
    <property type="project" value="InterPro"/>
</dbReference>
<reference evidence="1 2" key="1">
    <citation type="submission" date="2014-03" db="EMBL/GenBank/DDBJ databases">
        <title>Genomics of Bifidobacteria.</title>
        <authorList>
            <person name="Ventura M."/>
            <person name="Milani C."/>
            <person name="Lugli G.A."/>
        </authorList>
    </citation>
    <scope>NUCLEOTIDE SEQUENCE [LARGE SCALE GENOMIC DNA]</scope>
    <source>
        <strain evidence="1 2">DSM 22767</strain>
    </source>
</reference>
<evidence type="ECO:0000313" key="2">
    <source>
        <dbReference type="Proteomes" id="UP000029096"/>
    </source>
</evidence>
<dbReference type="RefSeq" id="WP_033522175.1">
    <property type="nucleotide sequence ID" value="NZ_JDUS01000018.1"/>
</dbReference>
<dbReference type="EMBL" id="JGYP01000002">
    <property type="protein sequence ID" value="KFI45920.1"/>
    <property type="molecule type" value="Genomic_DNA"/>
</dbReference>
<dbReference type="STRING" id="1437606.BBOH_0727"/>
<dbReference type="CDD" id="cd21631">
    <property type="entry name" value="RHH_CopG_NikR-like"/>
    <property type="match status" value="1"/>
</dbReference>
<accession>A0A086ZHC0</accession>
<gene>
    <name evidence="1" type="ORF">BBOH_0727</name>
</gene>
<dbReference type="Proteomes" id="UP000029096">
    <property type="component" value="Unassembled WGS sequence"/>
</dbReference>
<organism evidence="1 2">
    <name type="scientific">Bifidobacterium bohemicum DSM 22767</name>
    <dbReference type="NCBI Taxonomy" id="1437606"/>
    <lineage>
        <taxon>Bacteria</taxon>
        <taxon>Bacillati</taxon>
        <taxon>Actinomycetota</taxon>
        <taxon>Actinomycetes</taxon>
        <taxon>Bifidobacteriales</taxon>
        <taxon>Bifidobacteriaceae</taxon>
        <taxon>Bifidobacterium</taxon>
    </lineage>
</organism>
<comment type="caution">
    <text evidence="1">The sequence shown here is derived from an EMBL/GenBank/DDBJ whole genome shotgun (WGS) entry which is preliminary data.</text>
</comment>
<protein>
    <submittedName>
        <fullName evidence="1">Putative toxin-antitoxin system, antitoxin component, ribbon-helix-helix domain protein</fullName>
    </submittedName>
</protein>
<dbReference type="AlphaFoldDB" id="A0A086ZHC0"/>
<evidence type="ECO:0000313" key="1">
    <source>
        <dbReference type="EMBL" id="KFI45920.1"/>
    </source>
</evidence>
<dbReference type="OrthoDB" id="3239645at2"/>
<proteinExistence type="predicted"/>
<keyword evidence="2" id="KW-1185">Reference proteome</keyword>
<name>A0A086ZHC0_9BIFI</name>
<dbReference type="eggNOG" id="ENOG5031YC2">
    <property type="taxonomic scope" value="Bacteria"/>
</dbReference>